<dbReference type="AlphaFoldDB" id="A0AAD7TK72"/>
<sequence>MSLADNNASTPAPISLSASTTPPPLARTSGAFPPSYPHLAPRRAMHPLPFVPRTLPASRSRWRPARVHHRPASTPGTSLLEQARDVRLHNRWVFRLRMTPIYTHCFRPTVVPLDADMTPKTAGPTVDCDAFRKMGISSTMSTESFGLEEGTASASTPARKTVRPHRMIMKLHMDYLCAHSSLFRALLTGASAFDIATDASGPRSGTPASSASPSLSRQSSMASLRLPCILPSSTCTHPVVHLPIPDPASFHHLIHYIYFGSTSFMEDALDARELSWEGLARNVEYLQMGPEIKLFLGRYWRRAHTYCDYSGSESDRDYDSEYDSDSDDYMSDEDDSTLADPDEDGMSMADDEDEDSISILKAKAKARARDPPRGRQRTTRRLGHATSDPVISHRVAEAGPSTLRRNSSK</sequence>
<proteinExistence type="predicted"/>
<feature type="region of interest" description="Disordered" evidence="1">
    <location>
        <begin position="311"/>
        <end position="409"/>
    </location>
</feature>
<dbReference type="SUPFAM" id="SSF54695">
    <property type="entry name" value="POZ domain"/>
    <property type="match status" value="1"/>
</dbReference>
<evidence type="ECO:0000256" key="1">
    <source>
        <dbReference type="SAM" id="MobiDB-lite"/>
    </source>
</evidence>
<feature type="compositionally biased region" description="Acidic residues" evidence="1">
    <location>
        <begin position="320"/>
        <end position="356"/>
    </location>
</feature>
<gene>
    <name evidence="2" type="ORF">ONZ51_g10375</name>
</gene>
<accession>A0AAD7TK72</accession>
<dbReference type="EMBL" id="JAPEVG010000406">
    <property type="protein sequence ID" value="KAJ8463248.1"/>
    <property type="molecule type" value="Genomic_DNA"/>
</dbReference>
<dbReference type="Gene3D" id="3.30.710.10">
    <property type="entry name" value="Potassium Channel Kv1.1, Chain A"/>
    <property type="match status" value="1"/>
</dbReference>
<comment type="caution">
    <text evidence="2">The sequence shown here is derived from an EMBL/GenBank/DDBJ whole genome shotgun (WGS) entry which is preliminary data.</text>
</comment>
<feature type="compositionally biased region" description="Polar residues" evidence="1">
    <location>
        <begin position="1"/>
        <end position="20"/>
    </location>
</feature>
<feature type="region of interest" description="Disordered" evidence="1">
    <location>
        <begin position="1"/>
        <end position="38"/>
    </location>
</feature>
<reference evidence="2" key="1">
    <citation type="submission" date="2022-11" db="EMBL/GenBank/DDBJ databases">
        <title>Genome Sequence of Cubamyces cubensis.</title>
        <authorList>
            <person name="Buettner E."/>
        </authorList>
    </citation>
    <scope>NUCLEOTIDE SEQUENCE</scope>
    <source>
        <strain evidence="2">MPL-01</strain>
    </source>
</reference>
<evidence type="ECO:0008006" key="4">
    <source>
        <dbReference type="Google" id="ProtNLM"/>
    </source>
</evidence>
<evidence type="ECO:0000313" key="3">
    <source>
        <dbReference type="Proteomes" id="UP001215151"/>
    </source>
</evidence>
<feature type="compositionally biased region" description="Basic residues" evidence="1">
    <location>
        <begin position="374"/>
        <end position="383"/>
    </location>
</feature>
<keyword evidence="3" id="KW-1185">Reference proteome</keyword>
<organism evidence="2 3">
    <name type="scientific">Trametes cubensis</name>
    <dbReference type="NCBI Taxonomy" id="1111947"/>
    <lineage>
        <taxon>Eukaryota</taxon>
        <taxon>Fungi</taxon>
        <taxon>Dikarya</taxon>
        <taxon>Basidiomycota</taxon>
        <taxon>Agaricomycotina</taxon>
        <taxon>Agaricomycetes</taxon>
        <taxon>Polyporales</taxon>
        <taxon>Polyporaceae</taxon>
        <taxon>Trametes</taxon>
    </lineage>
</organism>
<name>A0AAD7TK72_9APHY</name>
<protein>
    <recommendedName>
        <fullName evidence="4">BTB domain-containing protein</fullName>
    </recommendedName>
</protein>
<dbReference type="InterPro" id="IPR011333">
    <property type="entry name" value="SKP1/BTB/POZ_sf"/>
</dbReference>
<evidence type="ECO:0000313" key="2">
    <source>
        <dbReference type="EMBL" id="KAJ8463248.1"/>
    </source>
</evidence>
<dbReference type="Proteomes" id="UP001215151">
    <property type="component" value="Unassembled WGS sequence"/>
</dbReference>